<dbReference type="AlphaFoldDB" id="A0A069QLA7"/>
<keyword evidence="1" id="KW-0732">Signal</keyword>
<evidence type="ECO:0000313" key="2">
    <source>
        <dbReference type="EMBL" id="KDR52814.1"/>
    </source>
</evidence>
<dbReference type="Proteomes" id="UP000027442">
    <property type="component" value="Unassembled WGS sequence"/>
</dbReference>
<dbReference type="PROSITE" id="PS51257">
    <property type="entry name" value="PROKAR_LIPOPROTEIN"/>
    <property type="match status" value="1"/>
</dbReference>
<dbReference type="RefSeq" id="WP_018968029.1">
    <property type="nucleotide sequence ID" value="NZ_KB899220.1"/>
</dbReference>
<accession>A0A069QLA7</accession>
<dbReference type="HOGENOM" id="CLU_157739_0_0_10"/>
<dbReference type="EMBL" id="JNGW01000044">
    <property type="protein sequence ID" value="KDR52814.1"/>
    <property type="molecule type" value="Genomic_DNA"/>
</dbReference>
<gene>
    <name evidence="2" type="ORF">HMPREF1991_01118</name>
</gene>
<evidence type="ECO:0008006" key="4">
    <source>
        <dbReference type="Google" id="ProtNLM"/>
    </source>
</evidence>
<keyword evidence="3" id="KW-1185">Reference proteome</keyword>
<protein>
    <recommendedName>
        <fullName evidence="4">DUF4878 domain-containing protein</fullName>
    </recommendedName>
</protein>
<reference evidence="2 3" key="1">
    <citation type="submission" date="2013-08" db="EMBL/GenBank/DDBJ databases">
        <authorList>
            <person name="Weinstock G."/>
            <person name="Sodergren E."/>
            <person name="Wylie T."/>
            <person name="Fulton L."/>
            <person name="Fulton R."/>
            <person name="Fronick C."/>
            <person name="O'Laughlin M."/>
            <person name="Godfrey J."/>
            <person name="Miner T."/>
            <person name="Herter B."/>
            <person name="Appelbaum E."/>
            <person name="Cordes M."/>
            <person name="Lek S."/>
            <person name="Wollam A."/>
            <person name="Pepin K.H."/>
            <person name="Palsikar V.B."/>
            <person name="Mitreva M."/>
            <person name="Wilson R.K."/>
        </authorList>
    </citation>
    <scope>NUCLEOTIDE SEQUENCE [LARGE SCALE GENOMIC DNA]</scope>
    <source>
        <strain evidence="2 3">ATCC 15930</strain>
    </source>
</reference>
<dbReference type="PATRIC" id="fig|1122985.7.peg.1162"/>
<dbReference type="eggNOG" id="ENOG5033N9M">
    <property type="taxonomic scope" value="Bacteria"/>
</dbReference>
<proteinExistence type="predicted"/>
<feature type="signal peptide" evidence="1">
    <location>
        <begin position="1"/>
        <end position="18"/>
    </location>
</feature>
<organism evidence="2 3">
    <name type="scientific">Hoylesella loescheii DSM 19665 = JCM 12249 = ATCC 15930</name>
    <dbReference type="NCBI Taxonomy" id="1122985"/>
    <lineage>
        <taxon>Bacteria</taxon>
        <taxon>Pseudomonadati</taxon>
        <taxon>Bacteroidota</taxon>
        <taxon>Bacteroidia</taxon>
        <taxon>Bacteroidales</taxon>
        <taxon>Prevotellaceae</taxon>
        <taxon>Hoylesella</taxon>
    </lineage>
</organism>
<comment type="caution">
    <text evidence="2">The sequence shown here is derived from an EMBL/GenBank/DDBJ whole genome shotgun (WGS) entry which is preliminary data.</text>
</comment>
<dbReference type="Gene3D" id="3.10.450.50">
    <property type="match status" value="1"/>
</dbReference>
<name>A0A069QLA7_HOYLO</name>
<feature type="chain" id="PRO_5001665487" description="DUF4878 domain-containing protein" evidence="1">
    <location>
        <begin position="19"/>
        <end position="128"/>
    </location>
</feature>
<evidence type="ECO:0000256" key="1">
    <source>
        <dbReference type="SAM" id="SignalP"/>
    </source>
</evidence>
<evidence type="ECO:0000313" key="3">
    <source>
        <dbReference type="Proteomes" id="UP000027442"/>
    </source>
</evidence>
<sequence length="128" mass="14509">MKKLFYFFVALLAVACSSGPDPGEVAAQAAKEYYTQLLAGKYEHYVDGFYRPDSIPASYRRQLIDNAKMFVGQQKDERRGILDVRVVNAVADTVKRSANVFLIFAYGDSTSEEVVVPMVQHRGVWYMR</sequence>